<gene>
    <name evidence="5" type="ORF">BJG93_27370</name>
</gene>
<dbReference type="RefSeq" id="WP_027196497.1">
    <property type="nucleotide sequence ID" value="NZ_CP017562.2"/>
</dbReference>
<reference evidence="5" key="1">
    <citation type="submission" date="2016-09" db="EMBL/GenBank/DDBJ databases">
        <title>The Complete Genome of Burkholderia sprentiae wsm5005.</title>
        <authorList>
            <person name="De Meyer S."/>
            <person name="Wang P."/>
            <person name="Terpolilli J."/>
        </authorList>
    </citation>
    <scope>NUCLEOTIDE SEQUENCE [LARGE SCALE GENOMIC DNA]</scope>
    <source>
        <strain evidence="5">WSM5005</strain>
    </source>
</reference>
<feature type="chain" id="PRO_5009607576" evidence="4">
    <location>
        <begin position="24"/>
        <end position="341"/>
    </location>
</feature>
<feature type="compositionally biased region" description="Low complexity" evidence="3">
    <location>
        <begin position="209"/>
        <end position="224"/>
    </location>
</feature>
<dbReference type="InterPro" id="IPR033645">
    <property type="entry name" value="VirB9/CagX/TrbG_C"/>
</dbReference>
<dbReference type="KEGG" id="pspw:BJG93_27370"/>
<accession>A0A1I9YS22</accession>
<sequence>MKLLLSTACVTVLLAMCAATARAQDAAPSPAPSAPLPASMVTTVPTQPAENAVRTPTPRPRARHALASRAHINGPYPAPDDSSLVVYDYDPDYLYPVLVRTNEETHLVFGPDEEVTGVYLSDTGKRWLEHTALTKRDVFIEARLPGLDNAATIITSRRRYELDLRSSDNGTVYHRISWHYLDTDAQMTAGQVSPFGIEYPGNAPAQSTGEQANGGAQAGAPGDARSGGPRIALDQANFDYRLEGDAPFTPVTVFDDGRFTYLQFSHHAELPAILLMDDKGHAEIASFVPVGNDLFEVQQIAPYGLLLKRGKEEVRVFNGRGKGCGLFGCDSARMKNIYGKP</sequence>
<feature type="signal peptide" evidence="4">
    <location>
        <begin position="1"/>
        <end position="23"/>
    </location>
</feature>
<reference evidence="5" key="2">
    <citation type="submission" date="2021-06" db="EMBL/GenBank/DDBJ databases">
        <authorList>
            <person name="Rogers T.H."/>
            <person name="Ramsay J.P."/>
            <person name="Wang P."/>
            <person name="Terpolilli J."/>
        </authorList>
    </citation>
    <scope>NUCLEOTIDE SEQUENCE</scope>
    <source>
        <strain evidence="5">WSM5005</strain>
    </source>
</reference>
<dbReference type="CDD" id="cd06911">
    <property type="entry name" value="VirB9_CagX_TrbG"/>
    <property type="match status" value="1"/>
</dbReference>
<dbReference type="OrthoDB" id="9773431at2"/>
<dbReference type="Gene3D" id="2.60.40.2500">
    <property type="match status" value="1"/>
</dbReference>
<feature type="region of interest" description="Disordered" evidence="3">
    <location>
        <begin position="199"/>
        <end position="228"/>
    </location>
</feature>
<comment type="similarity">
    <text evidence="1">Belongs to the TrbG/VirB9 family.</text>
</comment>
<dbReference type="AlphaFoldDB" id="A0A1I9YS22"/>
<organism evidence="5 6">
    <name type="scientific">Paraburkholderia sprentiae WSM5005</name>
    <dbReference type="NCBI Taxonomy" id="754502"/>
    <lineage>
        <taxon>Bacteria</taxon>
        <taxon>Pseudomonadati</taxon>
        <taxon>Pseudomonadota</taxon>
        <taxon>Betaproteobacteria</taxon>
        <taxon>Burkholderiales</taxon>
        <taxon>Burkholderiaceae</taxon>
        <taxon>Paraburkholderia</taxon>
    </lineage>
</organism>
<keyword evidence="2 4" id="KW-0732">Signal</keyword>
<evidence type="ECO:0000313" key="5">
    <source>
        <dbReference type="EMBL" id="APA88990.1"/>
    </source>
</evidence>
<proteinExistence type="inferred from homology"/>
<dbReference type="EMBL" id="CP017562">
    <property type="protein sequence ID" value="APA88990.1"/>
    <property type="molecule type" value="Genomic_DNA"/>
</dbReference>
<dbReference type="Pfam" id="PF03524">
    <property type="entry name" value="CagX"/>
    <property type="match status" value="1"/>
</dbReference>
<protein>
    <submittedName>
        <fullName evidence="5">TrbG/VirB9 family P-type conjugative transfer protein</fullName>
    </submittedName>
</protein>
<evidence type="ECO:0000256" key="3">
    <source>
        <dbReference type="SAM" id="MobiDB-lite"/>
    </source>
</evidence>
<dbReference type="STRING" id="754502.BJG93_27370"/>
<dbReference type="InterPro" id="IPR038161">
    <property type="entry name" value="VirB9/CagX/TrbG_C_sf"/>
</dbReference>
<evidence type="ECO:0000256" key="1">
    <source>
        <dbReference type="ARBA" id="ARBA00006135"/>
    </source>
</evidence>
<name>A0A1I9YS22_9BURK</name>
<evidence type="ECO:0000256" key="4">
    <source>
        <dbReference type="SAM" id="SignalP"/>
    </source>
</evidence>
<dbReference type="Proteomes" id="UP000179860">
    <property type="component" value="Chromosome 2"/>
</dbReference>
<dbReference type="InterPro" id="IPR010258">
    <property type="entry name" value="Conjugal_tfr_TrbG/VirB9/CagX"/>
</dbReference>
<evidence type="ECO:0000256" key="2">
    <source>
        <dbReference type="ARBA" id="ARBA00022729"/>
    </source>
</evidence>
<keyword evidence="6" id="KW-1185">Reference proteome</keyword>
<evidence type="ECO:0000313" key="6">
    <source>
        <dbReference type="Proteomes" id="UP000179860"/>
    </source>
</evidence>